<evidence type="ECO:0000256" key="1">
    <source>
        <dbReference type="SAM" id="MobiDB-lite"/>
    </source>
</evidence>
<dbReference type="VEuPathDB" id="FungiDB:PPTG_14448"/>
<feature type="compositionally biased region" description="Low complexity" evidence="1">
    <location>
        <begin position="262"/>
        <end position="271"/>
    </location>
</feature>
<feature type="region of interest" description="Disordered" evidence="1">
    <location>
        <begin position="219"/>
        <end position="299"/>
    </location>
</feature>
<evidence type="ECO:0000313" key="2">
    <source>
        <dbReference type="EMBL" id="ETM38603.1"/>
    </source>
</evidence>
<feature type="region of interest" description="Disordered" evidence="1">
    <location>
        <begin position="1"/>
        <end position="50"/>
    </location>
</feature>
<feature type="compositionally biased region" description="Polar residues" evidence="1">
    <location>
        <begin position="290"/>
        <end position="299"/>
    </location>
</feature>
<accession>W2MSF8</accession>
<dbReference type="EMBL" id="KI694861">
    <property type="protein sequence ID" value="ETM38603.1"/>
    <property type="molecule type" value="Genomic_DNA"/>
</dbReference>
<proteinExistence type="predicted"/>
<dbReference type="AlphaFoldDB" id="W2MSF8"/>
<organism evidence="2">
    <name type="scientific">Phytophthora nicotianae</name>
    <name type="common">Potato buckeye rot agent</name>
    <name type="synonym">Phytophthora parasitica</name>
    <dbReference type="NCBI Taxonomy" id="4792"/>
    <lineage>
        <taxon>Eukaryota</taxon>
        <taxon>Sar</taxon>
        <taxon>Stramenopiles</taxon>
        <taxon>Oomycota</taxon>
        <taxon>Peronosporomycetes</taxon>
        <taxon>Peronosporales</taxon>
        <taxon>Peronosporaceae</taxon>
        <taxon>Phytophthora</taxon>
    </lineage>
</organism>
<feature type="compositionally biased region" description="Polar residues" evidence="1">
    <location>
        <begin position="229"/>
        <end position="247"/>
    </location>
</feature>
<sequence>MADSDSSDGVERMQLGPSGVAMMQTRSQHVSNVTPRADAPAAASRSDENPDRLQTFFNSAMERFLKEQRAAQGTPTLPLAPDDMDQAPDDEKCLVFGGMSTGSARNWYRQLSRTTRGDWKEFLREFQVQFCGLGVSVVRQYNRARKRAAETSLEYLYRLNVAGLRAKLRVKSGPSNVRREGVEHFIETLDDRDLADHFALLRISDVDALEEVLRARQRAKNRQGRAHFGSSNKYRQKAASSDATKSAPTRKVQAVVATNQPDSDSGLSGSESDGDLRRIYLAATEGEPQPQATAPNEPD</sequence>
<dbReference type="Proteomes" id="UP000054532">
    <property type="component" value="Unassembled WGS sequence"/>
</dbReference>
<evidence type="ECO:0008006" key="3">
    <source>
        <dbReference type="Google" id="ProtNLM"/>
    </source>
</evidence>
<dbReference type="VEuPathDB" id="FungiDB:PPTG_21765"/>
<feature type="compositionally biased region" description="Low complexity" evidence="1">
    <location>
        <begin position="35"/>
        <end position="44"/>
    </location>
</feature>
<name>W2MSF8_PHYNI</name>
<protein>
    <recommendedName>
        <fullName evidence="3">Retrotransposon gag domain-containing protein</fullName>
    </recommendedName>
</protein>
<reference evidence="2" key="1">
    <citation type="submission" date="2013-11" db="EMBL/GenBank/DDBJ databases">
        <title>The Genome Sequence of Phytophthora parasitica IAC_01/95.</title>
        <authorList>
            <consortium name="The Broad Institute Genomics Platform"/>
            <person name="Russ C."/>
            <person name="Tyler B."/>
            <person name="Panabieres F."/>
            <person name="Shan W."/>
            <person name="Tripathy S."/>
            <person name="Grunwald N."/>
            <person name="Machado M."/>
            <person name="Johnson C.S."/>
            <person name="Arredondo F."/>
            <person name="Hong C."/>
            <person name="Coffey M."/>
            <person name="Young S.K."/>
            <person name="Zeng Q."/>
            <person name="Gargeya S."/>
            <person name="Fitzgerald M."/>
            <person name="Abouelleil A."/>
            <person name="Alvarado L."/>
            <person name="Chapman S.B."/>
            <person name="Gainer-Dewar J."/>
            <person name="Goldberg J."/>
            <person name="Griggs A."/>
            <person name="Gujja S."/>
            <person name="Hansen M."/>
            <person name="Howarth C."/>
            <person name="Imamovic A."/>
            <person name="Ireland A."/>
            <person name="Larimer J."/>
            <person name="McCowan C."/>
            <person name="Murphy C."/>
            <person name="Pearson M."/>
            <person name="Poon T.W."/>
            <person name="Priest M."/>
            <person name="Roberts A."/>
            <person name="Saif S."/>
            <person name="Shea T."/>
            <person name="Sykes S."/>
            <person name="Wortman J."/>
            <person name="Nusbaum C."/>
            <person name="Birren B."/>
        </authorList>
    </citation>
    <scope>NUCLEOTIDE SEQUENCE [LARGE SCALE GENOMIC DNA]</scope>
    <source>
        <strain evidence="2">IAC_01/95</strain>
    </source>
</reference>
<gene>
    <name evidence="2" type="ORF">L914_15138</name>
</gene>
<feature type="compositionally biased region" description="Polar residues" evidence="1">
    <location>
        <begin position="24"/>
        <end position="34"/>
    </location>
</feature>